<organism evidence="6 7">
    <name type="scientific">Sulfidibacter corallicola</name>
    <dbReference type="NCBI Taxonomy" id="2818388"/>
    <lineage>
        <taxon>Bacteria</taxon>
        <taxon>Pseudomonadati</taxon>
        <taxon>Acidobacteriota</taxon>
        <taxon>Holophagae</taxon>
        <taxon>Acanthopleuribacterales</taxon>
        <taxon>Acanthopleuribacteraceae</taxon>
        <taxon>Sulfidibacter</taxon>
    </lineage>
</organism>
<feature type="domain" description="SET" evidence="4">
    <location>
        <begin position="22"/>
        <end position="240"/>
    </location>
</feature>
<evidence type="ECO:0000256" key="2">
    <source>
        <dbReference type="ARBA" id="ARBA00022679"/>
    </source>
</evidence>
<dbReference type="InterPro" id="IPR050600">
    <property type="entry name" value="SETD3_SETD6_MTase"/>
</dbReference>
<keyword evidence="7" id="KW-1185">Reference proteome</keyword>
<keyword evidence="3" id="KW-0949">S-adenosyl-L-methionine</keyword>
<dbReference type="InterPro" id="IPR046341">
    <property type="entry name" value="SET_dom_sf"/>
</dbReference>
<evidence type="ECO:0000259" key="5">
    <source>
        <dbReference type="PROSITE" id="PS51186"/>
    </source>
</evidence>
<dbReference type="KEGG" id="scor:J3U87_32285"/>
<dbReference type="EMBL" id="CP071793">
    <property type="protein sequence ID" value="QTD50288.1"/>
    <property type="molecule type" value="Genomic_DNA"/>
</dbReference>
<name>A0A8A4TMZ1_SULCO</name>
<gene>
    <name evidence="6" type="ORF">J3U87_32285</name>
</gene>
<dbReference type="Gene3D" id="3.40.630.30">
    <property type="match status" value="1"/>
</dbReference>
<dbReference type="InterPro" id="IPR015353">
    <property type="entry name" value="Rubisco_LSMT_subst-bd"/>
</dbReference>
<dbReference type="Gene3D" id="3.90.1410.10">
    <property type="entry name" value="set domain protein methyltransferase, domain 1"/>
    <property type="match status" value="1"/>
</dbReference>
<dbReference type="SUPFAM" id="SSF82199">
    <property type="entry name" value="SET domain"/>
    <property type="match status" value="1"/>
</dbReference>
<dbReference type="Proteomes" id="UP000663929">
    <property type="component" value="Chromosome"/>
</dbReference>
<dbReference type="GO" id="GO:0032259">
    <property type="term" value="P:methylation"/>
    <property type="evidence" value="ECO:0007669"/>
    <property type="project" value="UniProtKB-KW"/>
</dbReference>
<dbReference type="SUPFAM" id="SSF81822">
    <property type="entry name" value="RuBisCo LSMT C-terminal, substrate-binding domain"/>
    <property type="match status" value="1"/>
</dbReference>
<evidence type="ECO:0000313" key="6">
    <source>
        <dbReference type="EMBL" id="QTD50288.1"/>
    </source>
</evidence>
<sequence length="610" mass="69040">MTHAVMPAKRSAMTRMLHWLKEGGCTFPHLAVQHRPGQNRGLFCRADLTEGKHMLMIPRTFMMCGDKANQSSIGREIARSGISLASRQSVLAAFMLAESARPDSFWKPYLDTLPKSFDEVPVCFDEDRLARLAGSFVLETVQARKRILEQDYAQLSASVSRFTFSFDAFVWAMTAINTRAFSVPSEDDEGKVPAMIPLLDMGNHAQSATSKWCYRSEPEGMTLEATGPLQAGEQVYLYYGTKTRARFFAGYGFVAADLEEAQSWVKVSLFTDDPQYDMKRELFGGEEACGFPLSSHEFDGLNRMLQAVHVILADLTDGRDVNALSNRGPIGLHHERVALHYAGSLCDRRLASFRESLEDHERRLEDWERCGTGDPRDVQILRMVVSEQRVLHQVRDFCRILESVIDTRIETGKKHPCPPAPARFDEETFRAWYARWDSERYDRCLDALALAHREEGIALDCGDLSLKPMTPAIWLAICKLSMPKVRGRNAANPMEHLARQCFSDTKMHYIAIYEGRQVIGWFAYATPSREQLDLEGIFLDKAHYGRGYEEIVLSKLCAAIGHYGPCATIRVDIGRDNPRVMATYLRKGFCLSKQPTSDESHWAFAYRQPA</sequence>
<dbReference type="Gene3D" id="3.90.1420.10">
    <property type="entry name" value="Rubisco LSMT, substrate-binding domain"/>
    <property type="match status" value="1"/>
</dbReference>
<keyword evidence="2" id="KW-0808">Transferase</keyword>
<keyword evidence="1" id="KW-0489">Methyltransferase</keyword>
<evidence type="ECO:0000256" key="1">
    <source>
        <dbReference type="ARBA" id="ARBA00022603"/>
    </source>
</evidence>
<reference evidence="6" key="1">
    <citation type="submission" date="2021-03" db="EMBL/GenBank/DDBJ databases">
        <title>Acanthopleuribacteraceae sp. M133.</title>
        <authorList>
            <person name="Wang G."/>
        </authorList>
    </citation>
    <scope>NUCLEOTIDE SEQUENCE</scope>
    <source>
        <strain evidence="6">M133</strain>
    </source>
</reference>
<feature type="domain" description="N-acetyltransferase" evidence="5">
    <location>
        <begin position="464"/>
        <end position="610"/>
    </location>
</feature>
<dbReference type="InterPro" id="IPR016181">
    <property type="entry name" value="Acyl_CoA_acyltransferase"/>
</dbReference>
<dbReference type="InterPro" id="IPR036464">
    <property type="entry name" value="Rubisco_LSMT_subst-bd_sf"/>
</dbReference>
<dbReference type="InterPro" id="IPR001214">
    <property type="entry name" value="SET_dom"/>
</dbReference>
<dbReference type="CDD" id="cd10527">
    <property type="entry name" value="SET_LSMT"/>
    <property type="match status" value="1"/>
</dbReference>
<dbReference type="PROSITE" id="PS50280">
    <property type="entry name" value="SET"/>
    <property type="match status" value="1"/>
</dbReference>
<accession>A0A8A4TMZ1</accession>
<evidence type="ECO:0000256" key="3">
    <source>
        <dbReference type="ARBA" id="ARBA00022691"/>
    </source>
</evidence>
<dbReference type="GO" id="GO:0016747">
    <property type="term" value="F:acyltransferase activity, transferring groups other than amino-acyl groups"/>
    <property type="evidence" value="ECO:0007669"/>
    <property type="project" value="InterPro"/>
</dbReference>
<dbReference type="PROSITE" id="PS51186">
    <property type="entry name" value="GNAT"/>
    <property type="match status" value="1"/>
</dbReference>
<dbReference type="SUPFAM" id="SSF55729">
    <property type="entry name" value="Acyl-CoA N-acyltransferases (Nat)"/>
    <property type="match status" value="1"/>
</dbReference>
<protein>
    <submittedName>
        <fullName evidence="6">SET domain-containing protein-lysine N-methyltransferase</fullName>
    </submittedName>
</protein>
<dbReference type="PANTHER" id="PTHR13271">
    <property type="entry name" value="UNCHARACTERIZED PUTATIVE METHYLTRANSFERASE"/>
    <property type="match status" value="1"/>
</dbReference>
<evidence type="ECO:0000313" key="7">
    <source>
        <dbReference type="Proteomes" id="UP000663929"/>
    </source>
</evidence>
<evidence type="ECO:0000259" key="4">
    <source>
        <dbReference type="PROSITE" id="PS50280"/>
    </source>
</evidence>
<dbReference type="Pfam" id="PF09273">
    <property type="entry name" value="Rubis-subs-bind"/>
    <property type="match status" value="1"/>
</dbReference>
<dbReference type="PANTHER" id="PTHR13271:SF137">
    <property type="entry name" value="SET DOMAIN-CONTAINING PROTEIN"/>
    <property type="match status" value="1"/>
</dbReference>
<dbReference type="InterPro" id="IPR000182">
    <property type="entry name" value="GNAT_dom"/>
</dbReference>
<dbReference type="GO" id="GO:0016279">
    <property type="term" value="F:protein-lysine N-methyltransferase activity"/>
    <property type="evidence" value="ECO:0007669"/>
    <property type="project" value="TreeGrafter"/>
</dbReference>
<dbReference type="RefSeq" id="WP_237379918.1">
    <property type="nucleotide sequence ID" value="NZ_CP071793.1"/>
</dbReference>
<dbReference type="AlphaFoldDB" id="A0A8A4TMZ1"/>
<proteinExistence type="predicted"/>